<sequence>MARLSARRATIGRKLLFSGGRADALATKGTAATAPGGPAFQEADLPLCGQPHSHGSRRPPAHAWLIPGRLTHRTAKVADGGKVKVQSHKLKGTSRLSQDKPVDIEVSMYEQRDCGADKVRESSVADCRCQDRTVKH</sequence>
<keyword evidence="2" id="KW-1185">Reference proteome</keyword>
<gene>
    <name evidence="1" type="ORF">K3G42_018260</name>
</gene>
<proteinExistence type="predicted"/>
<reference evidence="1" key="1">
    <citation type="submission" date="2021-08" db="EMBL/GenBank/DDBJ databases">
        <title>The first chromosome-level gecko genome reveals the dynamic sex chromosomes of Neotropical dwarf geckos (Sphaerodactylidae: Sphaerodactylus).</title>
        <authorList>
            <person name="Pinto B.J."/>
            <person name="Keating S.E."/>
            <person name="Gamble T."/>
        </authorList>
    </citation>
    <scope>NUCLEOTIDE SEQUENCE</scope>
    <source>
        <strain evidence="1">TG3544</strain>
    </source>
</reference>
<dbReference type="Proteomes" id="UP000827872">
    <property type="component" value="Linkage Group LG13"/>
</dbReference>
<evidence type="ECO:0000313" key="2">
    <source>
        <dbReference type="Proteomes" id="UP000827872"/>
    </source>
</evidence>
<name>A0ACB8FYW5_9SAUR</name>
<evidence type="ECO:0000313" key="1">
    <source>
        <dbReference type="EMBL" id="KAH8012493.1"/>
    </source>
</evidence>
<dbReference type="EMBL" id="CM037626">
    <property type="protein sequence ID" value="KAH8012493.1"/>
    <property type="molecule type" value="Genomic_DNA"/>
</dbReference>
<organism evidence="1 2">
    <name type="scientific">Sphaerodactylus townsendi</name>
    <dbReference type="NCBI Taxonomy" id="933632"/>
    <lineage>
        <taxon>Eukaryota</taxon>
        <taxon>Metazoa</taxon>
        <taxon>Chordata</taxon>
        <taxon>Craniata</taxon>
        <taxon>Vertebrata</taxon>
        <taxon>Euteleostomi</taxon>
        <taxon>Lepidosauria</taxon>
        <taxon>Squamata</taxon>
        <taxon>Bifurcata</taxon>
        <taxon>Gekkota</taxon>
        <taxon>Sphaerodactylidae</taxon>
        <taxon>Sphaerodactylus</taxon>
    </lineage>
</organism>
<accession>A0ACB8FYW5</accession>
<comment type="caution">
    <text evidence="1">The sequence shown here is derived from an EMBL/GenBank/DDBJ whole genome shotgun (WGS) entry which is preliminary data.</text>
</comment>
<protein>
    <submittedName>
        <fullName evidence="1">Uncharacterized protein</fullName>
    </submittedName>
</protein>